<keyword evidence="17" id="KW-0843">Virulence</keyword>
<evidence type="ECO:0000256" key="15">
    <source>
        <dbReference type="ARBA" id="ARBA00023012"/>
    </source>
</evidence>
<dbReference type="InterPro" id="IPR005467">
    <property type="entry name" value="His_kinase_dom"/>
</dbReference>
<dbReference type="InterPro" id="IPR036890">
    <property type="entry name" value="HATPase_C_sf"/>
</dbReference>
<feature type="transmembrane region" description="Helical" evidence="21">
    <location>
        <begin position="153"/>
        <end position="174"/>
    </location>
</feature>
<organism evidence="24">
    <name type="scientific">hydrothermal vent metagenome</name>
    <dbReference type="NCBI Taxonomy" id="652676"/>
    <lineage>
        <taxon>unclassified sequences</taxon>
        <taxon>metagenomes</taxon>
        <taxon>ecological metagenomes</taxon>
    </lineage>
</organism>
<evidence type="ECO:0000256" key="19">
    <source>
        <dbReference type="ARBA" id="ARBA00040454"/>
    </source>
</evidence>
<evidence type="ECO:0000256" key="18">
    <source>
        <dbReference type="ARBA" id="ARBA00023211"/>
    </source>
</evidence>
<gene>
    <name evidence="24" type="ORF">MNBD_ACTINO02-1841</name>
</gene>
<evidence type="ECO:0000256" key="13">
    <source>
        <dbReference type="ARBA" id="ARBA00022842"/>
    </source>
</evidence>
<dbReference type="GO" id="GO:0000155">
    <property type="term" value="F:phosphorelay sensor kinase activity"/>
    <property type="evidence" value="ECO:0007669"/>
    <property type="project" value="InterPro"/>
</dbReference>
<feature type="domain" description="HAMP" evidence="23">
    <location>
        <begin position="179"/>
        <end position="231"/>
    </location>
</feature>
<evidence type="ECO:0000256" key="20">
    <source>
        <dbReference type="ARBA" id="ARBA00041776"/>
    </source>
</evidence>
<dbReference type="PROSITE" id="PS50885">
    <property type="entry name" value="HAMP"/>
    <property type="match status" value="1"/>
</dbReference>
<evidence type="ECO:0000256" key="9">
    <source>
        <dbReference type="ARBA" id="ARBA00022741"/>
    </source>
</evidence>
<dbReference type="InterPro" id="IPR003594">
    <property type="entry name" value="HATPase_dom"/>
</dbReference>
<dbReference type="SMART" id="SM00388">
    <property type="entry name" value="HisKA"/>
    <property type="match status" value="1"/>
</dbReference>
<dbReference type="EC" id="2.7.13.3" evidence="5"/>
<dbReference type="GO" id="GO:0005524">
    <property type="term" value="F:ATP binding"/>
    <property type="evidence" value="ECO:0007669"/>
    <property type="project" value="UniProtKB-KW"/>
</dbReference>
<keyword evidence="8" id="KW-0808">Transferase</keyword>
<dbReference type="SMART" id="SM00304">
    <property type="entry name" value="HAMP"/>
    <property type="match status" value="1"/>
</dbReference>
<comment type="catalytic activity">
    <reaction evidence="1">
        <text>ATP + protein L-histidine = ADP + protein N-phospho-L-histidine.</text>
        <dbReference type="EC" id="2.7.13.3"/>
    </reaction>
</comment>
<keyword evidence="9" id="KW-0547">Nucleotide-binding</keyword>
<evidence type="ECO:0000256" key="16">
    <source>
        <dbReference type="ARBA" id="ARBA00023016"/>
    </source>
</evidence>
<dbReference type="SMART" id="SM00387">
    <property type="entry name" value="HATPase_c"/>
    <property type="match status" value="1"/>
</dbReference>
<protein>
    <recommendedName>
        <fullName evidence="19">Signal transduction histidine-protein kinase/phosphatase MprB</fullName>
        <ecNumber evidence="5">2.7.13.3</ecNumber>
    </recommendedName>
    <alternativeName>
        <fullName evidence="20">Mycobacterial persistence regulator B</fullName>
    </alternativeName>
</protein>
<evidence type="ECO:0000313" key="24">
    <source>
        <dbReference type="EMBL" id="VAW04856.1"/>
    </source>
</evidence>
<dbReference type="InterPro" id="IPR003661">
    <property type="entry name" value="HisK_dim/P_dom"/>
</dbReference>
<dbReference type="CDD" id="cd00082">
    <property type="entry name" value="HisKA"/>
    <property type="match status" value="1"/>
</dbReference>
<dbReference type="PANTHER" id="PTHR44936">
    <property type="entry name" value="SENSOR PROTEIN CREC"/>
    <property type="match status" value="1"/>
</dbReference>
<evidence type="ECO:0000256" key="1">
    <source>
        <dbReference type="ARBA" id="ARBA00000085"/>
    </source>
</evidence>
<sequence length="440" mass="46481">MRRRLALVSLAVVALVVVSFLLPLAVLVRNQAQDRALSRAEREAKSIAAAIAVLSSGPEVDTDDPELIQNVLDSFGSPDGISVILPSTEVIGEQFSVGVNLDRARSGSAFTARISSGAEVLVPVLVSDGPASSSTAVVVRAFVPNDELRRGVVVAWVMLGGLGVFLLFVAVWAADRFGRSVVRPVTALSDAAHRLGRGELDSRVEPDGPEEIADVGIAFNTLARQLGDLLSAERESLADLSHRLRTPLAALRLQAGTLSNADEAAAILVDIEALEGAVDFLIEQARAPDPDRMGRRCDMSAVVRHRGPFWKVLADEQGRATTIRTSGGSLLVGIAADELGVIIDTLLENVFAHTPAGTSYSLTAHRTPRGEAVLVIEDDGPGFNQEDVMERGVSGAGGTGLGLDIVRRTVERHDGAVRIRRTVSGGARVEVSFPIIATPV</sequence>
<dbReference type="InterPro" id="IPR003660">
    <property type="entry name" value="HAMP_dom"/>
</dbReference>
<dbReference type="InterPro" id="IPR004358">
    <property type="entry name" value="Sig_transdc_His_kin-like_C"/>
</dbReference>
<dbReference type="SUPFAM" id="SSF47384">
    <property type="entry name" value="Homodimeric domain of signal transducing histidine kinase"/>
    <property type="match status" value="1"/>
</dbReference>
<dbReference type="GO" id="GO:0004721">
    <property type="term" value="F:phosphoprotein phosphatase activity"/>
    <property type="evidence" value="ECO:0007669"/>
    <property type="project" value="UniProtKB-KW"/>
</dbReference>
<keyword evidence="16" id="KW-0346">Stress response</keyword>
<evidence type="ECO:0000256" key="11">
    <source>
        <dbReference type="ARBA" id="ARBA00022801"/>
    </source>
</evidence>
<evidence type="ECO:0000256" key="4">
    <source>
        <dbReference type="ARBA" id="ARBA00004651"/>
    </source>
</evidence>
<name>A0A3B0TD35_9ZZZZ</name>
<comment type="subcellular location">
    <subcellularLocation>
        <location evidence="4">Cell membrane</location>
        <topology evidence="4">Multi-pass membrane protein</topology>
    </subcellularLocation>
</comment>
<dbReference type="PRINTS" id="PR00344">
    <property type="entry name" value="BCTRLSENSOR"/>
</dbReference>
<dbReference type="Gene3D" id="1.10.287.130">
    <property type="match status" value="1"/>
</dbReference>
<accession>A0A3B0TD35</accession>
<comment type="cofactor">
    <cofactor evidence="2">
        <name>Mn(2+)</name>
        <dbReference type="ChEBI" id="CHEBI:29035"/>
    </cofactor>
</comment>
<dbReference type="PROSITE" id="PS50109">
    <property type="entry name" value="HIS_KIN"/>
    <property type="match status" value="1"/>
</dbReference>
<evidence type="ECO:0000256" key="6">
    <source>
        <dbReference type="ARBA" id="ARBA00022475"/>
    </source>
</evidence>
<keyword evidence="7" id="KW-0597">Phosphoprotein</keyword>
<dbReference type="GO" id="GO:0005886">
    <property type="term" value="C:plasma membrane"/>
    <property type="evidence" value="ECO:0007669"/>
    <property type="project" value="UniProtKB-SubCell"/>
</dbReference>
<evidence type="ECO:0000259" key="23">
    <source>
        <dbReference type="PROSITE" id="PS50885"/>
    </source>
</evidence>
<dbReference type="SUPFAM" id="SSF55874">
    <property type="entry name" value="ATPase domain of HSP90 chaperone/DNA topoisomerase II/histidine kinase"/>
    <property type="match status" value="1"/>
</dbReference>
<evidence type="ECO:0000256" key="12">
    <source>
        <dbReference type="ARBA" id="ARBA00022840"/>
    </source>
</evidence>
<evidence type="ECO:0000256" key="5">
    <source>
        <dbReference type="ARBA" id="ARBA00012438"/>
    </source>
</evidence>
<keyword evidence="12" id="KW-0067">ATP-binding</keyword>
<dbReference type="CDD" id="cd06225">
    <property type="entry name" value="HAMP"/>
    <property type="match status" value="1"/>
</dbReference>
<keyword evidence="18" id="KW-0464">Manganese</keyword>
<dbReference type="InterPro" id="IPR036097">
    <property type="entry name" value="HisK_dim/P_sf"/>
</dbReference>
<evidence type="ECO:0000256" key="2">
    <source>
        <dbReference type="ARBA" id="ARBA00001936"/>
    </source>
</evidence>
<keyword evidence="10 24" id="KW-0418">Kinase</keyword>
<feature type="domain" description="Histidine kinase" evidence="22">
    <location>
        <begin position="239"/>
        <end position="437"/>
    </location>
</feature>
<keyword evidence="14" id="KW-0904">Protein phosphatase</keyword>
<dbReference type="Pfam" id="PF00672">
    <property type="entry name" value="HAMP"/>
    <property type="match status" value="1"/>
</dbReference>
<evidence type="ECO:0000256" key="14">
    <source>
        <dbReference type="ARBA" id="ARBA00022912"/>
    </source>
</evidence>
<dbReference type="Pfam" id="PF02518">
    <property type="entry name" value="HATPase_c"/>
    <property type="match status" value="1"/>
</dbReference>
<evidence type="ECO:0000256" key="10">
    <source>
        <dbReference type="ARBA" id="ARBA00022777"/>
    </source>
</evidence>
<keyword evidence="13" id="KW-0460">Magnesium</keyword>
<evidence type="ECO:0000256" key="21">
    <source>
        <dbReference type="SAM" id="Phobius"/>
    </source>
</evidence>
<evidence type="ECO:0000256" key="3">
    <source>
        <dbReference type="ARBA" id="ARBA00001946"/>
    </source>
</evidence>
<dbReference type="PANTHER" id="PTHR44936:SF9">
    <property type="entry name" value="SENSOR PROTEIN CREC"/>
    <property type="match status" value="1"/>
</dbReference>
<comment type="cofactor">
    <cofactor evidence="3">
        <name>Mg(2+)</name>
        <dbReference type="ChEBI" id="CHEBI:18420"/>
    </cofactor>
</comment>
<proteinExistence type="predicted"/>
<keyword evidence="11" id="KW-0378">Hydrolase</keyword>
<dbReference type="SUPFAM" id="SSF158472">
    <property type="entry name" value="HAMP domain-like"/>
    <property type="match status" value="1"/>
</dbReference>
<reference evidence="24" key="1">
    <citation type="submission" date="2018-06" db="EMBL/GenBank/DDBJ databases">
        <authorList>
            <person name="Zhirakovskaya E."/>
        </authorList>
    </citation>
    <scope>NUCLEOTIDE SEQUENCE</scope>
</reference>
<keyword evidence="21" id="KW-0812">Transmembrane</keyword>
<keyword evidence="6" id="KW-1003">Cell membrane</keyword>
<dbReference type="Gene3D" id="3.30.565.10">
    <property type="entry name" value="Histidine kinase-like ATPase, C-terminal domain"/>
    <property type="match status" value="1"/>
</dbReference>
<dbReference type="EMBL" id="UOEK01000302">
    <property type="protein sequence ID" value="VAW04856.1"/>
    <property type="molecule type" value="Genomic_DNA"/>
</dbReference>
<dbReference type="InterPro" id="IPR050980">
    <property type="entry name" value="2C_sensor_his_kinase"/>
</dbReference>
<evidence type="ECO:0000256" key="8">
    <source>
        <dbReference type="ARBA" id="ARBA00022679"/>
    </source>
</evidence>
<evidence type="ECO:0000259" key="22">
    <source>
        <dbReference type="PROSITE" id="PS50109"/>
    </source>
</evidence>
<keyword evidence="21" id="KW-0472">Membrane</keyword>
<evidence type="ECO:0000256" key="7">
    <source>
        <dbReference type="ARBA" id="ARBA00022553"/>
    </source>
</evidence>
<keyword evidence="21" id="KW-1133">Transmembrane helix</keyword>
<keyword evidence="15" id="KW-0902">Two-component regulatory system</keyword>
<evidence type="ECO:0000256" key="17">
    <source>
        <dbReference type="ARBA" id="ARBA00023026"/>
    </source>
</evidence>
<dbReference type="AlphaFoldDB" id="A0A3B0TD35"/>